<protein>
    <recommendedName>
        <fullName evidence="4">Probable multidrug resistance protein NorM</fullName>
    </recommendedName>
    <alternativeName>
        <fullName evidence="9">Multidrug-efflux transporter</fullName>
    </alternativeName>
</protein>
<feature type="transmembrane region" description="Helical" evidence="10">
    <location>
        <begin position="184"/>
        <end position="211"/>
    </location>
</feature>
<feature type="transmembrane region" description="Helical" evidence="10">
    <location>
        <begin position="158"/>
        <end position="178"/>
    </location>
</feature>
<feature type="transmembrane region" description="Helical" evidence="10">
    <location>
        <begin position="341"/>
        <end position="369"/>
    </location>
</feature>
<keyword evidence="5" id="KW-0813">Transport</keyword>
<feature type="transmembrane region" description="Helical" evidence="10">
    <location>
        <begin position="406"/>
        <end position="424"/>
    </location>
</feature>
<dbReference type="InterPro" id="IPR044644">
    <property type="entry name" value="DinF-like"/>
</dbReference>
<evidence type="ECO:0000256" key="8">
    <source>
        <dbReference type="ARBA" id="ARBA00023136"/>
    </source>
</evidence>
<evidence type="ECO:0000313" key="11">
    <source>
        <dbReference type="EMBL" id="SNS07031.1"/>
    </source>
</evidence>
<evidence type="ECO:0000256" key="7">
    <source>
        <dbReference type="ARBA" id="ARBA00022989"/>
    </source>
</evidence>
<feature type="transmembrane region" description="Helical" evidence="10">
    <location>
        <begin position="81"/>
        <end position="106"/>
    </location>
</feature>
<feature type="transmembrane region" description="Helical" evidence="10">
    <location>
        <begin position="314"/>
        <end position="335"/>
    </location>
</feature>
<dbReference type="OrthoDB" id="9776324at2"/>
<dbReference type="EMBL" id="FZOJ01000003">
    <property type="protein sequence ID" value="SNS07031.1"/>
    <property type="molecule type" value="Genomic_DNA"/>
</dbReference>
<dbReference type="GO" id="GO:0005886">
    <property type="term" value="C:plasma membrane"/>
    <property type="evidence" value="ECO:0007669"/>
    <property type="project" value="TreeGrafter"/>
</dbReference>
<evidence type="ECO:0000256" key="4">
    <source>
        <dbReference type="ARBA" id="ARBA00020268"/>
    </source>
</evidence>
<dbReference type="PANTHER" id="PTHR43298">
    <property type="entry name" value="MULTIDRUG RESISTANCE PROTEIN NORM-RELATED"/>
    <property type="match status" value="1"/>
</dbReference>
<dbReference type="Pfam" id="PF01554">
    <property type="entry name" value="MatE"/>
    <property type="match status" value="2"/>
</dbReference>
<dbReference type="CDD" id="cd13136">
    <property type="entry name" value="MATE_DinF_like"/>
    <property type="match status" value="1"/>
</dbReference>
<keyword evidence="8 10" id="KW-0472">Membrane</keyword>
<dbReference type="InterPro" id="IPR050222">
    <property type="entry name" value="MATE_MdtK"/>
</dbReference>
<accession>A0A239BHZ1</accession>
<dbReference type="Proteomes" id="UP000198304">
    <property type="component" value="Unassembled WGS sequence"/>
</dbReference>
<name>A0A239BHZ1_9FIRM</name>
<evidence type="ECO:0000256" key="6">
    <source>
        <dbReference type="ARBA" id="ARBA00022692"/>
    </source>
</evidence>
<evidence type="ECO:0000256" key="3">
    <source>
        <dbReference type="ARBA" id="ARBA00010199"/>
    </source>
</evidence>
<evidence type="ECO:0000256" key="2">
    <source>
        <dbReference type="ARBA" id="ARBA00004141"/>
    </source>
</evidence>
<feature type="transmembrane region" description="Helical" evidence="10">
    <location>
        <begin position="126"/>
        <end position="146"/>
    </location>
</feature>
<sequence length="442" mass="49204">MKYKEYLKLAIPFTISTITQPLLGAVDTAVIGRLEDPAYIGGVAVGTVIFSTLYWLFGFLRVSTSGYSAQALGTKAEKDSLFALLRPSVIAIIVSLFFVIFQGSIINIAMKLINPDVEVQRQAFTYFHILIWGAPFVLLNYVNLGWLMGRKLVKASMFLQIFTNILNIVLDIVFVMHFKMGVAGVAYATLIAQITAFIIGFYLISVNLNLFAIKSYLSELFDKAVFKKIMGVNTDLMIRTVCLLIVTNMFVAKGASLGTEMLAANAVLFQIQYIIAYFFDGFANASSVFVGTAVGEKNTKLYHEVLTISTKTTFILASVMALLIYFLRGGIISIFTSIENIIYLSSIYSMWLVVYPFVVGIGLVYYGIFTGATYTAPVRNSMLLSLMTFLMAYFAIVPLWGNHGLWLSYILFSLGRSVFLAFYVTNFKKKVFLLETSHVISI</sequence>
<gene>
    <name evidence="11" type="ORF">SAMN05446037_1003258</name>
</gene>
<keyword evidence="7 10" id="KW-1133">Transmembrane helix</keyword>
<reference evidence="11 12" key="1">
    <citation type="submission" date="2017-06" db="EMBL/GenBank/DDBJ databases">
        <authorList>
            <person name="Kim H.J."/>
            <person name="Triplett B.A."/>
        </authorList>
    </citation>
    <scope>NUCLEOTIDE SEQUENCE [LARGE SCALE GENOMIC DNA]</scope>
    <source>
        <strain evidence="11 12">SCA</strain>
    </source>
</reference>
<dbReference type="GO" id="GO:0015297">
    <property type="term" value="F:antiporter activity"/>
    <property type="evidence" value="ECO:0007669"/>
    <property type="project" value="InterPro"/>
</dbReference>
<feature type="transmembrane region" description="Helical" evidence="10">
    <location>
        <begin position="40"/>
        <end position="60"/>
    </location>
</feature>
<comment type="similarity">
    <text evidence="3">Belongs to the multi antimicrobial extrusion (MATE) (TC 2.A.66.1) family.</text>
</comment>
<organism evidence="11 12">
    <name type="scientific">Anaerovirgula multivorans</name>
    <dbReference type="NCBI Taxonomy" id="312168"/>
    <lineage>
        <taxon>Bacteria</taxon>
        <taxon>Bacillati</taxon>
        <taxon>Bacillota</taxon>
        <taxon>Clostridia</taxon>
        <taxon>Peptostreptococcales</taxon>
        <taxon>Natronincolaceae</taxon>
        <taxon>Anaerovirgula</taxon>
    </lineage>
</organism>
<keyword evidence="6 10" id="KW-0812">Transmembrane</keyword>
<evidence type="ECO:0000256" key="9">
    <source>
        <dbReference type="ARBA" id="ARBA00031636"/>
    </source>
</evidence>
<feature type="transmembrane region" description="Helical" evidence="10">
    <location>
        <begin position="271"/>
        <end position="294"/>
    </location>
</feature>
<dbReference type="GO" id="GO:0042910">
    <property type="term" value="F:xenobiotic transmembrane transporter activity"/>
    <property type="evidence" value="ECO:0007669"/>
    <property type="project" value="InterPro"/>
</dbReference>
<feature type="transmembrane region" description="Helical" evidence="10">
    <location>
        <begin position="232"/>
        <end position="251"/>
    </location>
</feature>
<evidence type="ECO:0000256" key="1">
    <source>
        <dbReference type="ARBA" id="ARBA00003408"/>
    </source>
</evidence>
<dbReference type="PANTHER" id="PTHR43298:SF2">
    <property type="entry name" value="FMN_FAD EXPORTER YEEO-RELATED"/>
    <property type="match status" value="1"/>
</dbReference>
<dbReference type="NCBIfam" id="TIGR00797">
    <property type="entry name" value="matE"/>
    <property type="match status" value="1"/>
</dbReference>
<evidence type="ECO:0000256" key="10">
    <source>
        <dbReference type="SAM" id="Phobius"/>
    </source>
</evidence>
<dbReference type="RefSeq" id="WP_089281729.1">
    <property type="nucleotide sequence ID" value="NZ_FZOJ01000003.1"/>
</dbReference>
<dbReference type="InterPro" id="IPR002528">
    <property type="entry name" value="MATE_fam"/>
</dbReference>
<comment type="subcellular location">
    <subcellularLocation>
        <location evidence="2">Membrane</location>
        <topology evidence="2">Multi-pass membrane protein</topology>
    </subcellularLocation>
</comment>
<keyword evidence="12" id="KW-1185">Reference proteome</keyword>
<proteinExistence type="inferred from homology"/>
<feature type="transmembrane region" description="Helical" evidence="10">
    <location>
        <begin position="381"/>
        <end position="400"/>
    </location>
</feature>
<evidence type="ECO:0000256" key="5">
    <source>
        <dbReference type="ARBA" id="ARBA00022448"/>
    </source>
</evidence>
<comment type="function">
    <text evidence="1">Multidrug efflux pump.</text>
</comment>
<dbReference type="AlphaFoldDB" id="A0A239BHZ1"/>
<evidence type="ECO:0000313" key="12">
    <source>
        <dbReference type="Proteomes" id="UP000198304"/>
    </source>
</evidence>